<evidence type="ECO:0000313" key="7">
    <source>
        <dbReference type="Proteomes" id="UP000014500"/>
    </source>
</evidence>
<evidence type="ECO:0000256" key="1">
    <source>
        <dbReference type="ARBA" id="ARBA00010617"/>
    </source>
</evidence>
<comment type="similarity">
    <text evidence="1">Belongs to the cytochrome P450 family.</text>
</comment>
<dbReference type="Gene3D" id="1.10.630.10">
    <property type="entry name" value="Cytochrome P450"/>
    <property type="match status" value="2"/>
</dbReference>
<dbReference type="GO" id="GO:0006082">
    <property type="term" value="P:organic acid metabolic process"/>
    <property type="evidence" value="ECO:0007669"/>
    <property type="project" value="TreeGrafter"/>
</dbReference>
<dbReference type="EMBL" id="JH432065">
    <property type="status" value="NOT_ANNOTATED_CDS"/>
    <property type="molecule type" value="Genomic_DNA"/>
</dbReference>
<dbReference type="OMA" id="EWRVHEL"/>
<keyword evidence="5" id="KW-0812">Transmembrane</keyword>
<dbReference type="SUPFAM" id="SSF48264">
    <property type="entry name" value="Cytochrome P450"/>
    <property type="match status" value="3"/>
</dbReference>
<dbReference type="GO" id="GO:0008395">
    <property type="term" value="F:steroid hydroxylase activity"/>
    <property type="evidence" value="ECO:0007669"/>
    <property type="project" value="TreeGrafter"/>
</dbReference>
<dbReference type="AlphaFoldDB" id="T1JCH9"/>
<dbReference type="STRING" id="126957.T1JCH9"/>
<dbReference type="PANTHER" id="PTHR24300:SF403">
    <property type="entry name" value="CYTOCHROME P450 306A1"/>
    <property type="match status" value="1"/>
</dbReference>
<protein>
    <recommendedName>
        <fullName evidence="8">Cytochrome P450</fullName>
    </recommendedName>
</protein>
<dbReference type="EnsemblMetazoa" id="SMAR011491-RA">
    <property type="protein sequence ID" value="SMAR011491-PA"/>
    <property type="gene ID" value="SMAR011491"/>
</dbReference>
<proteinExistence type="inferred from homology"/>
<dbReference type="PhylomeDB" id="T1JCH9"/>
<dbReference type="eggNOG" id="KOG0156">
    <property type="taxonomic scope" value="Eukaryota"/>
</dbReference>
<reference evidence="7" key="1">
    <citation type="submission" date="2011-05" db="EMBL/GenBank/DDBJ databases">
        <authorList>
            <person name="Richards S.R."/>
            <person name="Qu J."/>
            <person name="Jiang H."/>
            <person name="Jhangiani S.N."/>
            <person name="Agravi P."/>
            <person name="Goodspeed R."/>
            <person name="Gross S."/>
            <person name="Mandapat C."/>
            <person name="Jackson L."/>
            <person name="Mathew T."/>
            <person name="Pu L."/>
            <person name="Thornton R."/>
            <person name="Saada N."/>
            <person name="Wilczek-Boney K.B."/>
            <person name="Lee S."/>
            <person name="Kovar C."/>
            <person name="Wu Y."/>
            <person name="Scherer S.E."/>
            <person name="Worley K.C."/>
            <person name="Muzny D.M."/>
            <person name="Gibbs R."/>
        </authorList>
    </citation>
    <scope>NUCLEOTIDE SEQUENCE</scope>
    <source>
        <strain evidence="7">Brora</strain>
    </source>
</reference>
<keyword evidence="3" id="KW-0408">Iron</keyword>
<feature type="transmembrane region" description="Helical" evidence="5">
    <location>
        <begin position="13"/>
        <end position="30"/>
    </location>
</feature>
<dbReference type="InterPro" id="IPR036396">
    <property type="entry name" value="Cyt_P450_sf"/>
</dbReference>
<dbReference type="Pfam" id="PF00067">
    <property type="entry name" value="p450"/>
    <property type="match status" value="3"/>
</dbReference>
<dbReference type="FunFam" id="1.10.630.10:FF:000094">
    <property type="entry name" value="cytochrome P450 2J6-like"/>
    <property type="match status" value="1"/>
</dbReference>
<dbReference type="GO" id="GO:0006805">
    <property type="term" value="P:xenobiotic metabolic process"/>
    <property type="evidence" value="ECO:0007669"/>
    <property type="project" value="TreeGrafter"/>
</dbReference>
<sequence>MESSQVLNVLMEYYHTLFFIAIITFLTYWMKNGKNLPPGPWGLPIFGYIPFIRDPYHLAMTKLSEKYGNIISVYLGNVLVIVLNDYNAIKEAFVKQGHLFNGKPRVNHLKAENNIGLSNSEGEKANQHRRFILSCFRDLGMGKSSLEPHIMNEIKCFLNEIKKTNGQPTDLKYTIGLSVANIVALLQFGERLEYNNLFLQTISKTILNSSKHAGPLSLRVFLPWIVLIPFPGAITGLKQFKKAVRIIESYLSKVIKKKEEKYTEGGWKNNYIDSYITERKQRIDKTGSEGYFDMQELVANARNLYGAGIETSTSYLLWSILLMLKYPEIRKKVQHEIDEVIGKGRDPVMADKLNMPYTEATLLEVHRMCTVLPFSLVHSNMEEAKLFDYKIPKRCYVIANFWAVHHDKSLWNDPGEFRPERFVGDDGKIFKPDYLVPFSMGPWGLPIVGYLPFLKEPPYLRVTELGKKYGNVISFYLGSVLVVVLNDYTAIKEAFVKQGNIFSGKPKTNIFRFNNAVRGLMVAEGETASQHRRFILSSFKDVGMGKTSLEPQLMVTACIKQPVIRVINLAITEFKKWTLFTYNQSPLTDIYLLIQEEIKCFLDVLRKKNGEAINVEHPLHLSISNIIAMFEFGKRFEYSDKEFSRLIKLVTSNGIYLGALAKHIFLPWIGLIPFTSIAAGFQKLR</sequence>
<organism evidence="6 7">
    <name type="scientific">Strigamia maritima</name>
    <name type="common">European centipede</name>
    <name type="synonym">Geophilus maritimus</name>
    <dbReference type="NCBI Taxonomy" id="126957"/>
    <lineage>
        <taxon>Eukaryota</taxon>
        <taxon>Metazoa</taxon>
        <taxon>Ecdysozoa</taxon>
        <taxon>Arthropoda</taxon>
        <taxon>Myriapoda</taxon>
        <taxon>Chilopoda</taxon>
        <taxon>Pleurostigmophora</taxon>
        <taxon>Geophilomorpha</taxon>
        <taxon>Linotaeniidae</taxon>
        <taxon>Strigamia</taxon>
    </lineage>
</organism>
<keyword evidence="5" id="KW-0472">Membrane</keyword>
<keyword evidence="5" id="KW-1133">Transmembrane helix</keyword>
<evidence type="ECO:0000256" key="2">
    <source>
        <dbReference type="ARBA" id="ARBA00022723"/>
    </source>
</evidence>
<accession>T1JCH9</accession>
<reference evidence="6" key="2">
    <citation type="submission" date="2015-02" db="UniProtKB">
        <authorList>
            <consortium name="EnsemblMetazoa"/>
        </authorList>
    </citation>
    <scope>IDENTIFICATION</scope>
</reference>
<dbReference type="HOGENOM" id="CLU_401891_0_0_1"/>
<evidence type="ECO:0000256" key="4">
    <source>
        <dbReference type="ARBA" id="ARBA00023033"/>
    </source>
</evidence>
<dbReference type="GO" id="GO:0020037">
    <property type="term" value="F:heme binding"/>
    <property type="evidence" value="ECO:0007669"/>
    <property type="project" value="InterPro"/>
</dbReference>
<dbReference type="InterPro" id="IPR001128">
    <property type="entry name" value="Cyt_P450"/>
</dbReference>
<evidence type="ECO:0000313" key="6">
    <source>
        <dbReference type="EnsemblMetazoa" id="SMAR011491-PA"/>
    </source>
</evidence>
<dbReference type="GO" id="GO:0005737">
    <property type="term" value="C:cytoplasm"/>
    <property type="evidence" value="ECO:0007669"/>
    <property type="project" value="TreeGrafter"/>
</dbReference>
<keyword evidence="2" id="KW-0479">Metal-binding</keyword>
<keyword evidence="4" id="KW-0560">Oxidoreductase</keyword>
<dbReference type="InterPro" id="IPR050182">
    <property type="entry name" value="Cytochrome_P450_fam2"/>
</dbReference>
<evidence type="ECO:0008006" key="8">
    <source>
        <dbReference type="Google" id="ProtNLM"/>
    </source>
</evidence>
<keyword evidence="7" id="KW-1185">Reference proteome</keyword>
<name>T1JCH9_STRMM</name>
<dbReference type="PRINTS" id="PR00463">
    <property type="entry name" value="EP450I"/>
</dbReference>
<evidence type="ECO:0000256" key="3">
    <source>
        <dbReference type="ARBA" id="ARBA00023004"/>
    </source>
</evidence>
<evidence type="ECO:0000256" key="5">
    <source>
        <dbReference type="SAM" id="Phobius"/>
    </source>
</evidence>
<keyword evidence="4" id="KW-0503">Monooxygenase</keyword>
<dbReference type="PANTHER" id="PTHR24300">
    <property type="entry name" value="CYTOCHROME P450 508A4-RELATED"/>
    <property type="match status" value="1"/>
</dbReference>
<dbReference type="GO" id="GO:0016712">
    <property type="term" value="F:oxidoreductase activity, acting on paired donors, with incorporation or reduction of molecular oxygen, reduced flavin or flavoprotein as one donor, and incorporation of one atom of oxygen"/>
    <property type="evidence" value="ECO:0007669"/>
    <property type="project" value="TreeGrafter"/>
</dbReference>
<dbReference type="GO" id="GO:0005506">
    <property type="term" value="F:iron ion binding"/>
    <property type="evidence" value="ECO:0007669"/>
    <property type="project" value="InterPro"/>
</dbReference>
<dbReference type="Proteomes" id="UP000014500">
    <property type="component" value="Unassembled WGS sequence"/>
</dbReference>
<dbReference type="InterPro" id="IPR002401">
    <property type="entry name" value="Cyt_P450_E_grp-I"/>
</dbReference>